<protein>
    <submittedName>
        <fullName evidence="1">11558_t:CDS:1</fullName>
    </submittedName>
</protein>
<dbReference type="Proteomes" id="UP000789525">
    <property type="component" value="Unassembled WGS sequence"/>
</dbReference>
<accession>A0ACA9LUI9</accession>
<reference evidence="1" key="1">
    <citation type="submission" date="2021-06" db="EMBL/GenBank/DDBJ databases">
        <authorList>
            <person name="Kallberg Y."/>
            <person name="Tangrot J."/>
            <person name="Rosling A."/>
        </authorList>
    </citation>
    <scope>NUCLEOTIDE SEQUENCE</scope>
    <source>
        <strain evidence="1">CL356</strain>
    </source>
</reference>
<gene>
    <name evidence="1" type="ORF">ACOLOM_LOCUS4890</name>
</gene>
<keyword evidence="2" id="KW-1185">Reference proteome</keyword>
<organism evidence="1 2">
    <name type="scientific">Acaulospora colombiana</name>
    <dbReference type="NCBI Taxonomy" id="27376"/>
    <lineage>
        <taxon>Eukaryota</taxon>
        <taxon>Fungi</taxon>
        <taxon>Fungi incertae sedis</taxon>
        <taxon>Mucoromycota</taxon>
        <taxon>Glomeromycotina</taxon>
        <taxon>Glomeromycetes</taxon>
        <taxon>Diversisporales</taxon>
        <taxon>Acaulosporaceae</taxon>
        <taxon>Acaulospora</taxon>
    </lineage>
</organism>
<proteinExistence type="predicted"/>
<dbReference type="EMBL" id="CAJVPT010008454">
    <property type="protein sequence ID" value="CAG8551946.1"/>
    <property type="molecule type" value="Genomic_DNA"/>
</dbReference>
<evidence type="ECO:0000313" key="2">
    <source>
        <dbReference type="Proteomes" id="UP000789525"/>
    </source>
</evidence>
<comment type="caution">
    <text evidence="1">The sequence shown here is derived from an EMBL/GenBank/DDBJ whole genome shotgun (WGS) entry which is preliminary data.</text>
</comment>
<sequence>ASENNKSNKVEFPDSTKIESSRKRPLFQHALEEAAEDSGVGVDMISGVAIILGKVVVMDVTA</sequence>
<evidence type="ECO:0000313" key="1">
    <source>
        <dbReference type="EMBL" id="CAG8551946.1"/>
    </source>
</evidence>
<feature type="non-terminal residue" evidence="1">
    <location>
        <position position="1"/>
    </location>
</feature>
<name>A0ACA9LUI9_9GLOM</name>